<keyword evidence="3" id="KW-0238">DNA-binding</keyword>
<dbReference type="GO" id="GO:0009307">
    <property type="term" value="P:DNA restriction-modification system"/>
    <property type="evidence" value="ECO:0007669"/>
    <property type="project" value="UniProtKB-KW"/>
</dbReference>
<keyword evidence="2" id="KW-0680">Restriction system</keyword>
<dbReference type="Gene3D" id="3.90.220.20">
    <property type="entry name" value="DNA methylase specificity domains"/>
    <property type="match status" value="2"/>
</dbReference>
<dbReference type="CDD" id="cd17513">
    <property type="entry name" value="RMtype1_S_AveSPN6ORF1907P_TRD2-CR2_like"/>
    <property type="match status" value="1"/>
</dbReference>
<dbReference type="PANTHER" id="PTHR30408:SF12">
    <property type="entry name" value="TYPE I RESTRICTION ENZYME MJAVIII SPECIFICITY SUBUNIT"/>
    <property type="match status" value="1"/>
</dbReference>
<protein>
    <recommendedName>
        <fullName evidence="4">Type I restriction modification DNA specificity domain-containing protein</fullName>
    </recommendedName>
</protein>
<dbReference type="AlphaFoldDB" id="A0A7K1UHP9"/>
<reference evidence="5 6" key="1">
    <citation type="submission" date="2019-12" db="EMBL/GenBank/DDBJ databases">
        <title>Nesterenkonia muleiensis sp. nov., a novel actinobacterium isolated from sap of Populus euphratica.</title>
        <authorList>
            <person name="Wang R."/>
        </authorList>
    </citation>
    <scope>NUCLEOTIDE SEQUENCE [LARGE SCALE GENOMIC DNA]</scope>
    <source>
        <strain evidence="5 6">F10</strain>
    </source>
</reference>
<dbReference type="GO" id="GO:0003677">
    <property type="term" value="F:DNA binding"/>
    <property type="evidence" value="ECO:0007669"/>
    <property type="project" value="UniProtKB-KW"/>
</dbReference>
<keyword evidence="6" id="KW-1185">Reference proteome</keyword>
<feature type="domain" description="Type I restriction modification DNA specificity" evidence="4">
    <location>
        <begin position="252"/>
        <end position="346"/>
    </location>
</feature>
<evidence type="ECO:0000259" key="4">
    <source>
        <dbReference type="Pfam" id="PF01420"/>
    </source>
</evidence>
<dbReference type="OrthoDB" id="3197085at2"/>
<accession>A0A7K1UHP9</accession>
<name>A0A7K1UHP9_9MICC</name>
<evidence type="ECO:0000313" key="5">
    <source>
        <dbReference type="EMBL" id="MVT25621.1"/>
    </source>
</evidence>
<dbReference type="PANTHER" id="PTHR30408">
    <property type="entry name" value="TYPE-1 RESTRICTION ENZYME ECOKI SPECIFICITY PROTEIN"/>
    <property type="match status" value="1"/>
</dbReference>
<comment type="similarity">
    <text evidence="1">Belongs to the type-I restriction system S methylase family.</text>
</comment>
<dbReference type="InterPro" id="IPR000055">
    <property type="entry name" value="Restrct_endonuc_typeI_TRD"/>
</dbReference>
<evidence type="ECO:0000256" key="2">
    <source>
        <dbReference type="ARBA" id="ARBA00022747"/>
    </source>
</evidence>
<dbReference type="Proteomes" id="UP000460157">
    <property type="component" value="Unassembled WGS sequence"/>
</dbReference>
<dbReference type="InterPro" id="IPR044946">
    <property type="entry name" value="Restrct_endonuc_typeI_TRD_sf"/>
</dbReference>
<feature type="domain" description="Type I restriction modification DNA specificity" evidence="4">
    <location>
        <begin position="5"/>
        <end position="165"/>
    </location>
</feature>
<sequence length="384" mass="42755">MSELPKGWTEVPLGKVVQFQNGGTPKKDEPSYWHGTIPWITSADITESNIAVRSHVSHEGVRRSATNVVPAGTTLLVTRTGIGKVAAAPFDLAFSQDITAIHSSTEVVPEYLRAFLRSQSEYFANNARGATIKGITRRIVETLRIPLPPLEEQRRIATILDRVTAIQDAADRYSHILRDNRRAAFLKVLADSPVSHLPVEAVSAAIIDCPHSTPRWQESGVTCLRTTNLGYGEWNWDDHRFVDEAQHAERTKRADLLPGDIVLSREGTVGVMAMVTPGMKASLGQRLVQVRPSDEINGEYLMEALMYELHPTRVEHRMIGATAKRINVKALKNLQLPVPPREAQDHFAALATQTRHIQTHVDARLTTLRRLTQSLQSRAFRGDL</sequence>
<evidence type="ECO:0000256" key="1">
    <source>
        <dbReference type="ARBA" id="ARBA00010923"/>
    </source>
</evidence>
<dbReference type="InterPro" id="IPR052021">
    <property type="entry name" value="Type-I_RS_S_subunit"/>
</dbReference>
<gene>
    <name evidence="5" type="ORF">GNZ21_04465</name>
</gene>
<dbReference type="Pfam" id="PF01420">
    <property type="entry name" value="Methylase_S"/>
    <property type="match status" value="2"/>
</dbReference>
<comment type="caution">
    <text evidence="5">The sequence shown here is derived from an EMBL/GenBank/DDBJ whole genome shotgun (WGS) entry which is preliminary data.</text>
</comment>
<evidence type="ECO:0000256" key="3">
    <source>
        <dbReference type="ARBA" id="ARBA00023125"/>
    </source>
</evidence>
<evidence type="ECO:0000313" key="6">
    <source>
        <dbReference type="Proteomes" id="UP000460157"/>
    </source>
</evidence>
<proteinExistence type="inferred from homology"/>
<organism evidence="5 6">
    <name type="scientific">Nesterenkonia alkaliphila</name>
    <dbReference type="NCBI Taxonomy" id="1463631"/>
    <lineage>
        <taxon>Bacteria</taxon>
        <taxon>Bacillati</taxon>
        <taxon>Actinomycetota</taxon>
        <taxon>Actinomycetes</taxon>
        <taxon>Micrococcales</taxon>
        <taxon>Micrococcaceae</taxon>
        <taxon>Nesterenkonia</taxon>
    </lineage>
</organism>
<dbReference type="SUPFAM" id="SSF116734">
    <property type="entry name" value="DNA methylase specificity domain"/>
    <property type="match status" value="2"/>
</dbReference>
<dbReference type="RefSeq" id="WP_157321714.1">
    <property type="nucleotide sequence ID" value="NZ_BMFX01000001.1"/>
</dbReference>
<dbReference type="EMBL" id="WRPM01000030">
    <property type="protein sequence ID" value="MVT25621.1"/>
    <property type="molecule type" value="Genomic_DNA"/>
</dbReference>